<comment type="caution">
    <text evidence="1">The sequence shown here is derived from an EMBL/GenBank/DDBJ whole genome shotgun (WGS) entry which is preliminary data.</text>
</comment>
<reference evidence="1" key="1">
    <citation type="submission" date="2022-10" db="EMBL/GenBank/DDBJ databases">
        <title>Streptomyces beihaiensis sp. nov., a chitin degrading actinobacterium, isolated from shrimp pond soil.</title>
        <authorList>
            <person name="Xie J."/>
            <person name="Shen N."/>
        </authorList>
    </citation>
    <scope>NUCLEOTIDE SEQUENCE</scope>
    <source>
        <strain evidence="1">GXMU-J5</strain>
    </source>
</reference>
<accession>A0ABT3TW43</accession>
<protein>
    <submittedName>
        <fullName evidence="1">Prepilin peptidase</fullName>
    </submittedName>
</protein>
<evidence type="ECO:0000313" key="2">
    <source>
        <dbReference type="Proteomes" id="UP001163064"/>
    </source>
</evidence>
<gene>
    <name evidence="1" type="ORF">OFY01_16145</name>
</gene>
<proteinExistence type="predicted"/>
<dbReference type="EMBL" id="JAPHNL010000179">
    <property type="protein sequence ID" value="MCX3061263.1"/>
    <property type="molecule type" value="Genomic_DNA"/>
</dbReference>
<evidence type="ECO:0000313" key="1">
    <source>
        <dbReference type="EMBL" id="MCX3061263.1"/>
    </source>
</evidence>
<dbReference type="Proteomes" id="UP001163064">
    <property type="component" value="Unassembled WGS sequence"/>
</dbReference>
<name>A0ABT3TW43_9ACTN</name>
<organism evidence="1 2">
    <name type="scientific">Streptomyces beihaiensis</name>
    <dbReference type="NCBI Taxonomy" id="2984495"/>
    <lineage>
        <taxon>Bacteria</taxon>
        <taxon>Bacillati</taxon>
        <taxon>Actinomycetota</taxon>
        <taxon>Actinomycetes</taxon>
        <taxon>Kitasatosporales</taxon>
        <taxon>Streptomycetaceae</taxon>
        <taxon>Streptomyces</taxon>
    </lineage>
</organism>
<feature type="non-terminal residue" evidence="1">
    <location>
        <position position="35"/>
    </location>
</feature>
<keyword evidence="2" id="KW-1185">Reference proteome</keyword>
<sequence length="35" mass="3635">MRILLTALAVLAALWGAIAGLLLPRAAHRLSVEPG</sequence>